<keyword evidence="1" id="KW-0732">Signal</keyword>
<dbReference type="Gene3D" id="2.60.40.4120">
    <property type="match status" value="1"/>
</dbReference>
<dbReference type="PROSITE" id="PS51257">
    <property type="entry name" value="PROKAR_LIPOPROTEIN"/>
    <property type="match status" value="1"/>
</dbReference>
<feature type="domain" description="DUF5018" evidence="2">
    <location>
        <begin position="35"/>
        <end position="148"/>
    </location>
</feature>
<gene>
    <name evidence="3" type="ORF">OC25_07765</name>
</gene>
<dbReference type="Proteomes" id="UP000031246">
    <property type="component" value="Unassembled WGS sequence"/>
</dbReference>
<evidence type="ECO:0000256" key="1">
    <source>
        <dbReference type="SAM" id="SignalP"/>
    </source>
</evidence>
<evidence type="ECO:0000313" key="3">
    <source>
        <dbReference type="EMBL" id="KIA95260.1"/>
    </source>
</evidence>
<evidence type="ECO:0000313" key="4">
    <source>
        <dbReference type="Proteomes" id="UP000031246"/>
    </source>
</evidence>
<dbReference type="AlphaFoldDB" id="A0A0C1DMK3"/>
<feature type="chain" id="PRO_5002130036" description="DUF5018 domain-containing protein" evidence="1">
    <location>
        <begin position="22"/>
        <end position="155"/>
    </location>
</feature>
<dbReference type="Pfam" id="PF22243">
    <property type="entry name" value="DUF5018-rel"/>
    <property type="match status" value="1"/>
</dbReference>
<protein>
    <recommendedName>
        <fullName evidence="2">DUF5018 domain-containing protein</fullName>
    </recommendedName>
</protein>
<comment type="caution">
    <text evidence="3">The sequence shown here is derived from an EMBL/GenBank/DDBJ whole genome shotgun (WGS) entry which is preliminary data.</text>
</comment>
<proteinExistence type="predicted"/>
<evidence type="ECO:0000259" key="2">
    <source>
        <dbReference type="Pfam" id="PF22243"/>
    </source>
</evidence>
<accession>A0A0C1DMK3</accession>
<keyword evidence="4" id="KW-1185">Reference proteome</keyword>
<reference evidence="3 4" key="1">
    <citation type="submission" date="2014-10" db="EMBL/GenBank/DDBJ databases">
        <title>Pedobacter Kyungheensis.</title>
        <authorList>
            <person name="Anderson B.M."/>
            <person name="Newman J.D."/>
        </authorList>
    </citation>
    <scope>NUCLEOTIDE SEQUENCE [LARGE SCALE GENOMIC DNA]</scope>
    <source>
        <strain evidence="3 4">KACC 16221</strain>
    </source>
</reference>
<sequence length="155" mass="16686">MKHISMLMMILSLALFSSCLKKGLTDYPVFDTNEITLVNVEYRFNGTQTMNGQPVVAYQKLNATQTVDKTNAIINVAISVPAANGQFTAAEKAKVVQSKLWFYMNISTAASIAPTGGTATLGDPTDATKPLKYVVTAANGASRVWTINVTSFTNL</sequence>
<name>A0A0C1DMK3_9SPHI</name>
<dbReference type="InterPro" id="IPR054460">
    <property type="entry name" value="DUF5018-rel"/>
</dbReference>
<organism evidence="3 4">
    <name type="scientific">Pedobacter kyungheensis</name>
    <dbReference type="NCBI Taxonomy" id="1069985"/>
    <lineage>
        <taxon>Bacteria</taxon>
        <taxon>Pseudomonadati</taxon>
        <taxon>Bacteroidota</taxon>
        <taxon>Sphingobacteriia</taxon>
        <taxon>Sphingobacteriales</taxon>
        <taxon>Sphingobacteriaceae</taxon>
        <taxon>Pedobacter</taxon>
    </lineage>
</organism>
<feature type="signal peptide" evidence="1">
    <location>
        <begin position="1"/>
        <end position="21"/>
    </location>
</feature>
<dbReference type="EMBL" id="JSYN01000006">
    <property type="protein sequence ID" value="KIA95260.1"/>
    <property type="molecule type" value="Genomic_DNA"/>
</dbReference>